<proteinExistence type="predicted"/>
<protein>
    <submittedName>
        <fullName evidence="2">Uncharacterized protein</fullName>
    </submittedName>
</protein>
<sequence>MIYHRIARGGHNIGAVEDHVRRNLAAAVDFDDDPDVEYAAVRITFDTLPNGDVQVTGEIDAEPSAPYLLPGYDPDDLEANPPRYSLDGPIADPSTPPSRQHPNLEGQSR</sequence>
<name>A0A7M2XIL0_9NOCA</name>
<dbReference type="AlphaFoldDB" id="A0A7M2XIL0"/>
<evidence type="ECO:0000256" key="1">
    <source>
        <dbReference type="SAM" id="MobiDB-lite"/>
    </source>
</evidence>
<feature type="region of interest" description="Disordered" evidence="1">
    <location>
        <begin position="53"/>
        <end position="109"/>
    </location>
</feature>
<reference evidence="2 3" key="1">
    <citation type="submission" date="2020-10" db="EMBL/GenBank/DDBJ databases">
        <title>Whole genome sequence of oil-degrading bacteria Rhodococcus pyridinivorans strain 5Ap.</title>
        <authorList>
            <person name="Akhremchuk A.E."/>
            <person name="Valentovich L.N."/>
            <person name="Charniauskaya M.I."/>
            <person name="Bukliarevich H.A."/>
            <person name="Titok M.A."/>
        </authorList>
    </citation>
    <scope>NUCLEOTIDE SEQUENCE [LARGE SCALE GENOMIC DNA]</scope>
    <source>
        <strain evidence="2 3">5Ap</strain>
    </source>
</reference>
<dbReference type="EMBL" id="CP063450">
    <property type="protein sequence ID" value="QOV97598.1"/>
    <property type="molecule type" value="Genomic_DNA"/>
</dbReference>
<organism evidence="2 3">
    <name type="scientific">Rhodococcus pyridinivorans</name>
    <dbReference type="NCBI Taxonomy" id="103816"/>
    <lineage>
        <taxon>Bacteria</taxon>
        <taxon>Bacillati</taxon>
        <taxon>Actinomycetota</taxon>
        <taxon>Actinomycetes</taxon>
        <taxon>Mycobacteriales</taxon>
        <taxon>Nocardiaceae</taxon>
        <taxon>Rhodococcus</taxon>
    </lineage>
</organism>
<dbReference type="RefSeq" id="WP_193902384.1">
    <property type="nucleotide sequence ID" value="NZ_CP063450.1"/>
</dbReference>
<evidence type="ECO:0000313" key="2">
    <source>
        <dbReference type="EMBL" id="QOV97598.1"/>
    </source>
</evidence>
<evidence type="ECO:0000313" key="3">
    <source>
        <dbReference type="Proteomes" id="UP000593818"/>
    </source>
</evidence>
<feature type="compositionally biased region" description="Polar residues" evidence="1">
    <location>
        <begin position="97"/>
        <end position="109"/>
    </location>
</feature>
<accession>A0A7M2XIL0</accession>
<dbReference type="Proteomes" id="UP000593818">
    <property type="component" value="Chromosome"/>
</dbReference>
<gene>
    <name evidence="2" type="ORF">INP59_16880</name>
</gene>
<keyword evidence="3" id="KW-1185">Reference proteome</keyword>